<dbReference type="PROSITE" id="PS50090">
    <property type="entry name" value="MYB_LIKE"/>
    <property type="match status" value="1"/>
</dbReference>
<dbReference type="InterPro" id="IPR001005">
    <property type="entry name" value="SANT/Myb"/>
</dbReference>
<feature type="region of interest" description="Disordered" evidence="4">
    <location>
        <begin position="282"/>
        <end position="333"/>
    </location>
</feature>
<dbReference type="PANTHER" id="PTHR10641:SF1355">
    <property type="entry name" value="MYB-RELATED PROTEIN MYB4-LIKE"/>
    <property type="match status" value="1"/>
</dbReference>
<comment type="subcellular location">
    <subcellularLocation>
        <location evidence="1">Nucleus</location>
    </subcellularLocation>
</comment>
<reference evidence="8" key="1">
    <citation type="submission" date="2025-08" db="UniProtKB">
        <authorList>
            <consortium name="RefSeq"/>
        </authorList>
    </citation>
    <scope>IDENTIFICATION</scope>
    <source>
        <tissue evidence="8">Leaf</tissue>
    </source>
</reference>
<dbReference type="PROSITE" id="PS51294">
    <property type="entry name" value="HTH_MYB"/>
    <property type="match status" value="1"/>
</dbReference>
<keyword evidence="2" id="KW-0238">DNA-binding</keyword>
<dbReference type="RefSeq" id="XP_030531448.1">
    <property type="nucleotide sequence ID" value="XM_030675588.1"/>
</dbReference>
<gene>
    <name evidence="8" type="primary">LOC115741600</name>
</gene>
<organism evidence="7 8">
    <name type="scientific">Rhodamnia argentea</name>
    <dbReference type="NCBI Taxonomy" id="178133"/>
    <lineage>
        <taxon>Eukaryota</taxon>
        <taxon>Viridiplantae</taxon>
        <taxon>Streptophyta</taxon>
        <taxon>Embryophyta</taxon>
        <taxon>Tracheophyta</taxon>
        <taxon>Spermatophyta</taxon>
        <taxon>Magnoliopsida</taxon>
        <taxon>eudicotyledons</taxon>
        <taxon>Gunneridae</taxon>
        <taxon>Pentapetalae</taxon>
        <taxon>rosids</taxon>
        <taxon>malvids</taxon>
        <taxon>Myrtales</taxon>
        <taxon>Myrtaceae</taxon>
        <taxon>Myrtoideae</taxon>
        <taxon>Myrteae</taxon>
        <taxon>Australasian group</taxon>
        <taxon>Rhodamnia</taxon>
    </lineage>
</organism>
<dbReference type="Proteomes" id="UP000827889">
    <property type="component" value="Chromosome 6"/>
</dbReference>
<dbReference type="SMART" id="SM00717">
    <property type="entry name" value="SANT"/>
    <property type="match status" value="1"/>
</dbReference>
<protein>
    <submittedName>
        <fullName evidence="8">Transcription factor MYB98-like</fullName>
    </submittedName>
</protein>
<evidence type="ECO:0000256" key="4">
    <source>
        <dbReference type="SAM" id="MobiDB-lite"/>
    </source>
</evidence>
<keyword evidence="7" id="KW-1185">Reference proteome</keyword>
<dbReference type="GO" id="GO:0005634">
    <property type="term" value="C:nucleus"/>
    <property type="evidence" value="ECO:0007669"/>
    <property type="project" value="UniProtKB-SubCell"/>
</dbReference>
<evidence type="ECO:0000256" key="3">
    <source>
        <dbReference type="ARBA" id="ARBA00023242"/>
    </source>
</evidence>
<accession>A0A8B8PBR8</accession>
<proteinExistence type="predicted"/>
<dbReference type="GO" id="GO:0003677">
    <property type="term" value="F:DNA binding"/>
    <property type="evidence" value="ECO:0007669"/>
    <property type="project" value="UniProtKB-KW"/>
</dbReference>
<name>A0A8B8PBR8_9MYRT</name>
<evidence type="ECO:0000256" key="2">
    <source>
        <dbReference type="ARBA" id="ARBA00023125"/>
    </source>
</evidence>
<keyword evidence="3" id="KW-0539">Nucleus</keyword>
<dbReference type="PANTHER" id="PTHR10641">
    <property type="entry name" value="MYB FAMILY TRANSCRIPTION FACTOR"/>
    <property type="match status" value="1"/>
</dbReference>
<dbReference type="Gene3D" id="1.10.10.60">
    <property type="entry name" value="Homeodomain-like"/>
    <property type="match status" value="1"/>
</dbReference>
<dbReference type="CDD" id="cd00167">
    <property type="entry name" value="SANT"/>
    <property type="match status" value="1"/>
</dbReference>
<evidence type="ECO:0000259" key="6">
    <source>
        <dbReference type="PROSITE" id="PS51294"/>
    </source>
</evidence>
<feature type="compositionally biased region" description="Acidic residues" evidence="4">
    <location>
        <begin position="421"/>
        <end position="430"/>
    </location>
</feature>
<dbReference type="SUPFAM" id="SSF46689">
    <property type="entry name" value="Homeodomain-like"/>
    <property type="match status" value="1"/>
</dbReference>
<feature type="region of interest" description="Disordered" evidence="4">
    <location>
        <begin position="408"/>
        <end position="430"/>
    </location>
</feature>
<dbReference type="InterPro" id="IPR017930">
    <property type="entry name" value="Myb_dom"/>
</dbReference>
<feature type="compositionally biased region" description="Basic residues" evidence="4">
    <location>
        <begin position="282"/>
        <end position="297"/>
    </location>
</feature>
<evidence type="ECO:0000256" key="1">
    <source>
        <dbReference type="ARBA" id="ARBA00004123"/>
    </source>
</evidence>
<evidence type="ECO:0000313" key="8">
    <source>
        <dbReference type="RefSeq" id="XP_030531448.1"/>
    </source>
</evidence>
<dbReference type="AlphaFoldDB" id="A0A8B8PBR8"/>
<evidence type="ECO:0000259" key="5">
    <source>
        <dbReference type="PROSITE" id="PS50090"/>
    </source>
</evidence>
<sequence>MSIGPHVLSLQSPSLMEFQTELNEDLASQQVYLSDSCLEPYIGNNETTFATTDSINRSSLQDFHQEEQFFFSGSSSNLAFEKQTACLDPFHVYPYGISANLDDLHQCRQVADGYAVVMDNFQVGGNLTIPAINTISGYDRSHMFFSSNQNVSLTNFAVPDEVSHTTDESGCYQNDSMNMSKVAVSSSVQRTCEGCQRSQLYKGQWTAEEDGNGFVSIQMKHAGLIFVALYTKRSVILQKDTWSEEEDKILIQAHAEIGNKWSEIAKKLPSRTQNSIKNHWNAAKRRQYTKRKRRSKNPRTSLLQEYIQSLNSSASERFPEKSPGSDHATGVNNNVSANKLASAAQPRPESNSCLSDEFGEVLELLFDEKLLDEGCATDPLLQDLPCPPDASVKDGGGEFGMEMLDMDSLLESEEPNKDLDLVGDEDDHSS</sequence>
<feature type="domain" description="Myb-like" evidence="5">
    <location>
        <begin position="234"/>
        <end position="284"/>
    </location>
</feature>
<dbReference type="KEGG" id="rarg:115741600"/>
<evidence type="ECO:0000313" key="7">
    <source>
        <dbReference type="Proteomes" id="UP000827889"/>
    </source>
</evidence>
<dbReference type="OrthoDB" id="2143914at2759"/>
<dbReference type="InterPro" id="IPR015495">
    <property type="entry name" value="Myb_TF_plants"/>
</dbReference>
<dbReference type="Pfam" id="PF00249">
    <property type="entry name" value="Myb_DNA-binding"/>
    <property type="match status" value="1"/>
</dbReference>
<feature type="compositionally biased region" description="Polar residues" evidence="4">
    <location>
        <begin position="298"/>
        <end position="315"/>
    </location>
</feature>
<feature type="domain" description="HTH myb-type" evidence="6">
    <location>
        <begin position="234"/>
        <end position="288"/>
    </location>
</feature>
<dbReference type="GeneID" id="115741600"/>
<dbReference type="InterPro" id="IPR009057">
    <property type="entry name" value="Homeodomain-like_sf"/>
</dbReference>